<feature type="region of interest" description="Disordered" evidence="6">
    <location>
        <begin position="472"/>
        <end position="537"/>
    </location>
</feature>
<feature type="compositionally biased region" description="Polar residues" evidence="6">
    <location>
        <begin position="606"/>
        <end position="622"/>
    </location>
</feature>
<dbReference type="PANTHER" id="PTHR28538">
    <property type="entry name" value="INTEGRAL INNER NUCLEAR MEMBRANE PROTEIN IMA1"/>
    <property type="match status" value="1"/>
</dbReference>
<dbReference type="Proteomes" id="UP000281245">
    <property type="component" value="Unassembled WGS sequence"/>
</dbReference>
<dbReference type="EMBL" id="QWIJ01000383">
    <property type="protein sequence ID" value="RMX83017.1"/>
    <property type="molecule type" value="Genomic_DNA"/>
</dbReference>
<dbReference type="GO" id="GO:0005637">
    <property type="term" value="C:nuclear inner membrane"/>
    <property type="evidence" value="ECO:0007669"/>
    <property type="project" value="UniProtKB-SubCell"/>
</dbReference>
<protein>
    <recommendedName>
        <fullName evidence="8">Ima1 N-terminal domain-containing protein</fullName>
    </recommendedName>
</protein>
<evidence type="ECO:0000259" key="8">
    <source>
        <dbReference type="Pfam" id="PF09779"/>
    </source>
</evidence>
<evidence type="ECO:0000256" key="4">
    <source>
        <dbReference type="ARBA" id="ARBA00023136"/>
    </source>
</evidence>
<dbReference type="GO" id="GO:0034506">
    <property type="term" value="C:chromosome, centromeric core domain"/>
    <property type="evidence" value="ECO:0007669"/>
    <property type="project" value="TreeGrafter"/>
</dbReference>
<dbReference type="VEuPathDB" id="FungiDB:BTJ68_11234"/>
<feature type="transmembrane region" description="Helical" evidence="7">
    <location>
        <begin position="745"/>
        <end position="766"/>
    </location>
</feature>
<feature type="transmembrane region" description="Helical" evidence="7">
    <location>
        <begin position="250"/>
        <end position="271"/>
    </location>
</feature>
<dbReference type="OrthoDB" id="5966927at2759"/>
<comment type="caution">
    <text evidence="9">The sequence shown here is derived from an EMBL/GenBank/DDBJ whole genome shotgun (WGS) entry which is preliminary data.</text>
</comment>
<evidence type="ECO:0000313" key="10">
    <source>
        <dbReference type="Proteomes" id="UP000281245"/>
    </source>
</evidence>
<feature type="transmembrane region" description="Helical" evidence="7">
    <location>
        <begin position="395"/>
        <end position="415"/>
    </location>
</feature>
<feature type="domain" description="Ima1 N-terminal" evidence="8">
    <location>
        <begin position="75"/>
        <end position="204"/>
    </location>
</feature>
<evidence type="ECO:0000256" key="3">
    <source>
        <dbReference type="ARBA" id="ARBA00022989"/>
    </source>
</evidence>
<comment type="subcellular location">
    <subcellularLocation>
        <location evidence="1">Nucleus inner membrane</location>
        <topology evidence="1">Multi-pass membrane protein</topology>
    </subcellularLocation>
</comment>
<feature type="compositionally biased region" description="Acidic residues" evidence="6">
    <location>
        <begin position="493"/>
        <end position="505"/>
    </location>
</feature>
<evidence type="ECO:0000313" key="9">
    <source>
        <dbReference type="EMBL" id="RMX83017.1"/>
    </source>
</evidence>
<evidence type="ECO:0000256" key="5">
    <source>
        <dbReference type="ARBA" id="ARBA00023242"/>
    </source>
</evidence>
<keyword evidence="5" id="KW-0539">Nucleus</keyword>
<gene>
    <name evidence="9" type="ORF">D0869_05622</name>
</gene>
<name>A0A3M6WWS7_HORWE</name>
<feature type="compositionally biased region" description="Polar residues" evidence="6">
    <location>
        <begin position="508"/>
        <end position="520"/>
    </location>
</feature>
<evidence type="ECO:0000256" key="6">
    <source>
        <dbReference type="SAM" id="MobiDB-lite"/>
    </source>
</evidence>
<keyword evidence="3 7" id="KW-1133">Transmembrane helix</keyword>
<keyword evidence="2 7" id="KW-0812">Transmembrane</keyword>
<dbReference type="AlphaFoldDB" id="A0A3M6WWS7"/>
<evidence type="ECO:0000256" key="7">
    <source>
        <dbReference type="SAM" id="Phobius"/>
    </source>
</evidence>
<dbReference type="GO" id="GO:0044732">
    <property type="term" value="C:mitotic spindle pole body"/>
    <property type="evidence" value="ECO:0007669"/>
    <property type="project" value="TreeGrafter"/>
</dbReference>
<proteinExistence type="predicted"/>
<organism evidence="9 10">
    <name type="scientific">Hortaea werneckii</name>
    <name type="common">Black yeast</name>
    <name type="synonym">Cladosporium werneckii</name>
    <dbReference type="NCBI Taxonomy" id="91943"/>
    <lineage>
        <taxon>Eukaryota</taxon>
        <taxon>Fungi</taxon>
        <taxon>Dikarya</taxon>
        <taxon>Ascomycota</taxon>
        <taxon>Pezizomycotina</taxon>
        <taxon>Dothideomycetes</taxon>
        <taxon>Dothideomycetidae</taxon>
        <taxon>Mycosphaerellales</taxon>
        <taxon>Teratosphaeriaceae</taxon>
        <taxon>Hortaea</taxon>
    </lineage>
</organism>
<evidence type="ECO:0000256" key="2">
    <source>
        <dbReference type="ARBA" id="ARBA00022692"/>
    </source>
</evidence>
<dbReference type="InterPro" id="IPR042321">
    <property type="entry name" value="Ima1"/>
</dbReference>
<reference evidence="9 10" key="1">
    <citation type="journal article" date="2018" name="BMC Genomics">
        <title>Genomic evidence for intraspecific hybridization in a clonal and extremely halotolerant yeast.</title>
        <authorList>
            <person name="Gostincar C."/>
            <person name="Stajich J.E."/>
            <person name="Zupancic J."/>
            <person name="Zalar P."/>
            <person name="Gunde-Cimerman N."/>
        </authorList>
    </citation>
    <scope>NUCLEOTIDE SEQUENCE [LARGE SCALE GENOMIC DNA]</scope>
    <source>
        <strain evidence="9 10">EXF-6656</strain>
    </source>
</reference>
<dbReference type="InterPro" id="IPR018617">
    <property type="entry name" value="Ima1_N"/>
</dbReference>
<accession>A0A3M6WWS7</accession>
<dbReference type="Pfam" id="PF09779">
    <property type="entry name" value="Ima1_N"/>
    <property type="match status" value="1"/>
</dbReference>
<feature type="region of interest" description="Disordered" evidence="6">
    <location>
        <begin position="572"/>
        <end position="622"/>
    </location>
</feature>
<dbReference type="GO" id="GO:0034992">
    <property type="term" value="C:microtubule organizing center attachment site"/>
    <property type="evidence" value="ECO:0007669"/>
    <property type="project" value="TreeGrafter"/>
</dbReference>
<evidence type="ECO:0000256" key="1">
    <source>
        <dbReference type="ARBA" id="ARBA00004473"/>
    </source>
</evidence>
<dbReference type="PANTHER" id="PTHR28538:SF1">
    <property type="entry name" value="INTEGRAL INNER NUCLEAR MEMBRANE PROTEIN IMA1"/>
    <property type="match status" value="1"/>
</dbReference>
<dbReference type="GO" id="GO:0071765">
    <property type="term" value="P:nuclear inner membrane organization"/>
    <property type="evidence" value="ECO:0007669"/>
    <property type="project" value="InterPro"/>
</dbReference>
<keyword evidence="4 7" id="KW-0472">Membrane</keyword>
<feature type="region of interest" description="Disordered" evidence="6">
    <location>
        <begin position="433"/>
        <end position="456"/>
    </location>
</feature>
<feature type="region of interest" description="Disordered" evidence="6">
    <location>
        <begin position="637"/>
        <end position="711"/>
    </location>
</feature>
<sequence>MIHFNSNDRIWQEAETGRPLAENAGLSPAQLHSRVSVLVSESYENVLIVPNQSSSILRTYATTFEINMSFFARRINCHFCGNPSPYKKSSGIPEFQCASCEAVNYLDGKGNILDTPAAIAAQSESRQQLPLSFSQELPETLNHQANQAFCDTCVRNQRIHMETLSNYLPDEDHPEYQKFEDALPTFKKELEQRYPQVCRRCAPKAQGVIHKADYYAGSQNVARKGKQVRSGGPKTKRQRDDWGKWSTRRLLGLVGLLYYICLLAQMCWHAYGIFATPTSSDDAEDGTKEETVDAEILNATPKQCLQQSVQTSFNNSCYQLFGSYLSRVLFTTACLIWYHPGLRYWFHHTYRMESVDGWKEYFSLQVIMLAVRTVAYNKLSDPTFTNDLTRPQVMAAHSFMIIFMLLVQSVSNRLIKPVVLKFKMNMMPKPEERDVLGVNAGPESVHRTPKASSMKPSELFAKERVAPFPIANLVPKASSGRKKGAMPSPPPSDETDEENDPDAMDVDWSQQTSASQSRGSQPRKPSPKNNLGLRSMYNHGSTQGLGWSGMRDELFGIQDNMQLQRERKLHEENEKKLRYQPPVAQSPFRGRLPQAPMSQERKLRNPPTQFSFRQTPASKQQNFLQQMRDGIEQGRGFTRQQDHTRQQQQQEQRQRHQRSSQQLPEYQYGGDTEDDDEAEDFHSPAKNRTRGGLQLRESQWRWAGDQPKDTGLEDLFGGKSFSLADEPAIGGTATEEQRGKQNNQALFRVGFVLVVAAVVMAGFWAVKPVRRGFCLWLVGRLEGMGY</sequence>